<dbReference type="Pfam" id="PF00730">
    <property type="entry name" value="HhH-GPD"/>
    <property type="match status" value="1"/>
</dbReference>
<dbReference type="InterPro" id="IPR010316">
    <property type="entry name" value="AlkA_N"/>
</dbReference>
<dbReference type="GO" id="GO:0008534">
    <property type="term" value="F:oxidized purine nucleobase lesion DNA N-glycosylase activity"/>
    <property type="evidence" value="ECO:0007669"/>
    <property type="project" value="InterPro"/>
</dbReference>
<dbReference type="InterPro" id="IPR012904">
    <property type="entry name" value="OGG_N"/>
</dbReference>
<dbReference type="CDD" id="cd00056">
    <property type="entry name" value="ENDO3c"/>
    <property type="match status" value="1"/>
</dbReference>
<dbReference type="Gene3D" id="1.10.340.30">
    <property type="entry name" value="Hypothetical protein, domain 2"/>
    <property type="match status" value="1"/>
</dbReference>
<dbReference type="SMART" id="SM01009">
    <property type="entry name" value="AlkA_N"/>
    <property type="match status" value="1"/>
</dbReference>
<keyword evidence="5" id="KW-0378">Hydrolase</keyword>
<evidence type="ECO:0000259" key="7">
    <source>
        <dbReference type="SMART" id="SM00478"/>
    </source>
</evidence>
<comment type="caution">
    <text evidence="9">The sequence shown here is derived from an EMBL/GenBank/DDBJ whole genome shotgun (WGS) entry which is preliminary data.</text>
</comment>
<feature type="domain" description="HhH-GPD" evidence="7">
    <location>
        <begin position="138"/>
        <end position="303"/>
    </location>
</feature>
<evidence type="ECO:0000256" key="6">
    <source>
        <dbReference type="ARBA" id="ARBA00023204"/>
    </source>
</evidence>
<evidence type="ECO:0000313" key="9">
    <source>
        <dbReference type="EMBL" id="KZE38666.1"/>
    </source>
</evidence>
<dbReference type="Gene3D" id="3.30.310.20">
    <property type="entry name" value="DNA-3-methyladenine glycosylase AlkA, N-terminal domain"/>
    <property type="match status" value="1"/>
</dbReference>
<dbReference type="PANTHER" id="PTHR43003:SF12">
    <property type="entry name" value="DNA-3-METHYLADENINE GLYCOSYLASE"/>
    <property type="match status" value="1"/>
</dbReference>
<evidence type="ECO:0000256" key="3">
    <source>
        <dbReference type="ARBA" id="ARBA00012000"/>
    </source>
</evidence>
<dbReference type="EC" id="3.2.2.21" evidence="3"/>
<keyword evidence="6" id="KW-0234">DNA repair</keyword>
<dbReference type="SMART" id="SM00478">
    <property type="entry name" value="ENDO3c"/>
    <property type="match status" value="1"/>
</dbReference>
<evidence type="ECO:0000256" key="2">
    <source>
        <dbReference type="ARBA" id="ARBA00010817"/>
    </source>
</evidence>
<dbReference type="GO" id="GO:0006285">
    <property type="term" value="P:base-excision repair, AP site formation"/>
    <property type="evidence" value="ECO:0007669"/>
    <property type="project" value="TreeGrafter"/>
</dbReference>
<dbReference type="GO" id="GO:0008725">
    <property type="term" value="F:DNA-3-methyladenine glycosylase activity"/>
    <property type="evidence" value="ECO:0007669"/>
    <property type="project" value="TreeGrafter"/>
</dbReference>
<evidence type="ECO:0000256" key="4">
    <source>
        <dbReference type="ARBA" id="ARBA00022763"/>
    </source>
</evidence>
<evidence type="ECO:0000256" key="1">
    <source>
        <dbReference type="ARBA" id="ARBA00000086"/>
    </source>
</evidence>
<dbReference type="InterPro" id="IPR011257">
    <property type="entry name" value="DNA_glycosylase"/>
</dbReference>
<evidence type="ECO:0000313" key="10">
    <source>
        <dbReference type="Proteomes" id="UP000076490"/>
    </source>
</evidence>
<feature type="domain" description="DNA-3-methyladenine glycosylase AlkA N-terminal" evidence="8">
    <location>
        <begin position="13"/>
        <end position="128"/>
    </location>
</feature>
<dbReference type="GO" id="GO:0006289">
    <property type="term" value="P:nucleotide-excision repair"/>
    <property type="evidence" value="ECO:0007669"/>
    <property type="project" value="InterPro"/>
</dbReference>
<dbReference type="InterPro" id="IPR003265">
    <property type="entry name" value="HhH-GPD_domain"/>
</dbReference>
<accession>A0A163FGZ0</accession>
<dbReference type="Pfam" id="PF07934">
    <property type="entry name" value="OGG_N"/>
    <property type="match status" value="1"/>
</dbReference>
<dbReference type="GO" id="GO:0043916">
    <property type="term" value="F:DNA-7-methylguanine glycosylase activity"/>
    <property type="evidence" value="ECO:0007669"/>
    <property type="project" value="TreeGrafter"/>
</dbReference>
<dbReference type="AlphaFoldDB" id="A0A163FGZ0"/>
<evidence type="ECO:0000259" key="8">
    <source>
        <dbReference type="SMART" id="SM01009"/>
    </source>
</evidence>
<dbReference type="InterPro" id="IPR023170">
    <property type="entry name" value="HhH_base_excis_C"/>
</dbReference>
<comment type="catalytic activity">
    <reaction evidence="1">
        <text>Hydrolysis of alkylated DNA, releasing 3-methyladenine, 3-methylguanine, 7-methylguanine and 7-methyladenine.</text>
        <dbReference type="EC" id="3.2.2.21"/>
    </reaction>
</comment>
<gene>
    <name evidence="9" type="ORF">AV656_07110</name>
</gene>
<sequence>MSQKGGSRMADICLLIDTPDDFSFTESLEYLSRSADECMFHIRDGRVTRAIEVGGNPVLFGMEQHPDGILVNIDGEVEGAAAGVERFIRDWLDLARDLVPFYELSERDPLLRDAVHRHQGLRVVGIPDLFETFVWAILGQQITVAFAYVLKRRFVETFGQAIEAGGVTHYLFPSVETVAGLEPEALRELKITARKSEYIIGVARMIADGELTKEGLLALGDDRAIEQRLTAIRGIGPWTANYVLMRCLRSPDAYPAADVGLHNALKLVAGLDRKPTLPEVETFAEPWKGWRAYATFYLWRYLGSEMEQG</sequence>
<organism evidence="9 10">
    <name type="scientific">Bhargavaea cecembensis</name>
    <dbReference type="NCBI Taxonomy" id="394098"/>
    <lineage>
        <taxon>Bacteria</taxon>
        <taxon>Bacillati</taxon>
        <taxon>Bacillota</taxon>
        <taxon>Bacilli</taxon>
        <taxon>Bacillales</taxon>
        <taxon>Caryophanaceae</taxon>
        <taxon>Bhargavaea</taxon>
    </lineage>
</organism>
<proteinExistence type="inferred from homology"/>
<dbReference type="SUPFAM" id="SSF48150">
    <property type="entry name" value="DNA-glycosylase"/>
    <property type="match status" value="1"/>
</dbReference>
<dbReference type="GO" id="GO:0032993">
    <property type="term" value="C:protein-DNA complex"/>
    <property type="evidence" value="ECO:0007669"/>
    <property type="project" value="TreeGrafter"/>
</dbReference>
<keyword evidence="4" id="KW-0227">DNA damage</keyword>
<reference evidence="9 10" key="1">
    <citation type="submission" date="2016-01" db="EMBL/GenBank/DDBJ databases">
        <title>Whole genome sequencing of Bhargavaea cecembensis T14.</title>
        <authorList>
            <person name="Hong K.W."/>
        </authorList>
    </citation>
    <scope>NUCLEOTIDE SEQUENCE [LARGE SCALE GENOMIC DNA]</scope>
    <source>
        <strain evidence="9 10">T14</strain>
    </source>
</reference>
<comment type="similarity">
    <text evidence="2">Belongs to the alkylbase DNA glycosidase AlkA family.</text>
</comment>
<dbReference type="InterPro" id="IPR037046">
    <property type="entry name" value="AlkA_N_sf"/>
</dbReference>
<dbReference type="GO" id="GO:0032131">
    <property type="term" value="F:alkylated DNA binding"/>
    <property type="evidence" value="ECO:0007669"/>
    <property type="project" value="TreeGrafter"/>
</dbReference>
<dbReference type="InterPro" id="IPR051912">
    <property type="entry name" value="Alkylbase_DNA_Glycosylase/TA"/>
</dbReference>
<dbReference type="FunFam" id="1.10.340.30:FF:000004">
    <property type="entry name" value="DNA-3-methyladenine glycosylase II"/>
    <property type="match status" value="1"/>
</dbReference>
<name>A0A163FGZ0_9BACL</name>
<dbReference type="Proteomes" id="UP000076490">
    <property type="component" value="Unassembled WGS sequence"/>
</dbReference>
<dbReference type="PANTHER" id="PTHR43003">
    <property type="entry name" value="DNA-3-METHYLADENINE GLYCOSYLASE"/>
    <property type="match status" value="1"/>
</dbReference>
<dbReference type="GO" id="GO:0006307">
    <property type="term" value="P:DNA alkylation repair"/>
    <property type="evidence" value="ECO:0007669"/>
    <property type="project" value="TreeGrafter"/>
</dbReference>
<dbReference type="EMBL" id="LQNT01000009">
    <property type="protein sequence ID" value="KZE38666.1"/>
    <property type="molecule type" value="Genomic_DNA"/>
</dbReference>
<protein>
    <recommendedName>
        <fullName evidence="3">DNA-3-methyladenine glycosylase II</fullName>
        <ecNumber evidence="3">3.2.2.21</ecNumber>
    </recommendedName>
</protein>
<dbReference type="GO" id="GO:0005737">
    <property type="term" value="C:cytoplasm"/>
    <property type="evidence" value="ECO:0007669"/>
    <property type="project" value="TreeGrafter"/>
</dbReference>
<evidence type="ECO:0000256" key="5">
    <source>
        <dbReference type="ARBA" id="ARBA00022801"/>
    </source>
</evidence>
<dbReference type="Gene3D" id="1.10.1670.10">
    <property type="entry name" value="Helix-hairpin-Helix base-excision DNA repair enzymes (C-terminal)"/>
    <property type="match status" value="1"/>
</dbReference>